<evidence type="ECO:0000313" key="2">
    <source>
        <dbReference type="EMBL" id="KAH0819729.1"/>
    </source>
</evidence>
<accession>A0A8J6LED2</accession>
<proteinExistence type="predicted"/>
<evidence type="ECO:0000313" key="3">
    <source>
        <dbReference type="Proteomes" id="UP000719412"/>
    </source>
</evidence>
<sequence>MGTFRTKTLHPTRSLLPGPARATPQEPSRPLCPPGGAPDGGRGGHRDPAFVGGCSDYTESPAGSSSTLGARDDPRPGDPNNEYLLANGFLNHRKMGEIKKKKEIAVQCAYQGSQSRPLRTACASYRTHFELDGNNSSRQSHHPKNLNISRRRSGLVYRRPTIIIYRLRGPSPTLNATRYYQYCKIIGNTNGREVDPCGSPTWTPTTTLGEITCALREIFVACLIAGKRIVLTFATGVKCGPSRAPNDHLWLMTIRWQRRIRGNIHMTQWSAKKPRNNGSRARAPTRMTTDPCPTPGHSGHPFVNTQGRTAATPYLRDRGQESALPKQRYCGNSEGSPAEPCGEQSSPQHRVRSSADQGVESDRLQAPKFGTLFHFDEGPELMSTVEIFGRREARP</sequence>
<evidence type="ECO:0000256" key="1">
    <source>
        <dbReference type="SAM" id="MobiDB-lite"/>
    </source>
</evidence>
<reference evidence="2" key="1">
    <citation type="journal article" date="2020" name="J Insects Food Feed">
        <title>The yellow mealworm (Tenebrio molitor) genome: a resource for the emerging insects as food and feed industry.</title>
        <authorList>
            <person name="Eriksson T."/>
            <person name="Andere A."/>
            <person name="Kelstrup H."/>
            <person name="Emery V."/>
            <person name="Picard C."/>
        </authorList>
    </citation>
    <scope>NUCLEOTIDE SEQUENCE</scope>
    <source>
        <strain evidence="2">Stoneville</strain>
        <tissue evidence="2">Whole head</tissue>
    </source>
</reference>
<organism evidence="2 3">
    <name type="scientific">Tenebrio molitor</name>
    <name type="common">Yellow mealworm beetle</name>
    <dbReference type="NCBI Taxonomy" id="7067"/>
    <lineage>
        <taxon>Eukaryota</taxon>
        <taxon>Metazoa</taxon>
        <taxon>Ecdysozoa</taxon>
        <taxon>Arthropoda</taxon>
        <taxon>Hexapoda</taxon>
        <taxon>Insecta</taxon>
        <taxon>Pterygota</taxon>
        <taxon>Neoptera</taxon>
        <taxon>Endopterygota</taxon>
        <taxon>Coleoptera</taxon>
        <taxon>Polyphaga</taxon>
        <taxon>Cucujiformia</taxon>
        <taxon>Tenebrionidae</taxon>
        <taxon>Tenebrio</taxon>
    </lineage>
</organism>
<protein>
    <submittedName>
        <fullName evidence="2">Uncharacterized protein</fullName>
    </submittedName>
</protein>
<dbReference type="Proteomes" id="UP000719412">
    <property type="component" value="Unassembled WGS sequence"/>
</dbReference>
<feature type="region of interest" description="Disordered" evidence="1">
    <location>
        <begin position="266"/>
        <end position="306"/>
    </location>
</feature>
<feature type="region of interest" description="Disordered" evidence="1">
    <location>
        <begin position="1"/>
        <end position="82"/>
    </location>
</feature>
<comment type="caution">
    <text evidence="2">The sequence shown here is derived from an EMBL/GenBank/DDBJ whole genome shotgun (WGS) entry which is preliminary data.</text>
</comment>
<keyword evidence="3" id="KW-1185">Reference proteome</keyword>
<feature type="compositionally biased region" description="Polar residues" evidence="1">
    <location>
        <begin position="1"/>
        <end position="11"/>
    </location>
</feature>
<dbReference type="EMBL" id="JABDTM020013880">
    <property type="protein sequence ID" value="KAH0819729.1"/>
    <property type="molecule type" value="Genomic_DNA"/>
</dbReference>
<feature type="region of interest" description="Disordered" evidence="1">
    <location>
        <begin position="320"/>
        <end position="365"/>
    </location>
</feature>
<name>A0A8J6LED2_TENMO</name>
<gene>
    <name evidence="2" type="ORF">GEV33_003062</name>
</gene>
<reference evidence="2" key="2">
    <citation type="submission" date="2021-08" db="EMBL/GenBank/DDBJ databases">
        <authorList>
            <person name="Eriksson T."/>
        </authorList>
    </citation>
    <scope>NUCLEOTIDE SEQUENCE</scope>
    <source>
        <strain evidence="2">Stoneville</strain>
        <tissue evidence="2">Whole head</tissue>
    </source>
</reference>
<dbReference type="AlphaFoldDB" id="A0A8J6LED2"/>
<feature type="compositionally biased region" description="Polar residues" evidence="1">
    <location>
        <begin position="57"/>
        <end position="68"/>
    </location>
</feature>